<evidence type="ECO:0000256" key="8">
    <source>
        <dbReference type="HAMAP-Rule" id="MF_01161"/>
    </source>
</evidence>
<protein>
    <recommendedName>
        <fullName evidence="8">tRNA(Ile)-lysidine synthase</fullName>
        <ecNumber evidence="8">6.3.4.19</ecNumber>
    </recommendedName>
    <alternativeName>
        <fullName evidence="8">tRNA(Ile)-2-lysyl-cytidine synthase</fullName>
    </alternativeName>
    <alternativeName>
        <fullName evidence="8">tRNA(Ile)-lysidine synthetase</fullName>
    </alternativeName>
</protein>
<comment type="similarity">
    <text evidence="8">Belongs to the tRNA(Ile)-lysidine synthase family.</text>
</comment>
<keyword evidence="4 8" id="KW-0819">tRNA processing</keyword>
<dbReference type="Pfam" id="PF11734">
    <property type="entry name" value="TilS_C"/>
    <property type="match status" value="1"/>
</dbReference>
<feature type="binding site" evidence="8">
    <location>
        <begin position="31"/>
        <end position="36"/>
    </location>
    <ligand>
        <name>ATP</name>
        <dbReference type="ChEBI" id="CHEBI:30616"/>
    </ligand>
</feature>
<evidence type="ECO:0000259" key="9">
    <source>
        <dbReference type="SMART" id="SM00977"/>
    </source>
</evidence>
<gene>
    <name evidence="8" type="primary">tilS</name>
    <name evidence="10" type="ORF">SAMN02745213_01545</name>
</gene>
<evidence type="ECO:0000256" key="1">
    <source>
        <dbReference type="ARBA" id="ARBA00004496"/>
    </source>
</evidence>
<reference evidence="11" key="1">
    <citation type="submission" date="2017-02" db="EMBL/GenBank/DDBJ databases">
        <authorList>
            <person name="Varghese N."/>
            <person name="Submissions S."/>
        </authorList>
    </citation>
    <scope>NUCLEOTIDE SEQUENCE [LARGE SCALE GENOMIC DNA]</scope>
    <source>
        <strain evidence="11">DSM 3072</strain>
    </source>
</reference>
<dbReference type="Proteomes" id="UP000242432">
    <property type="component" value="Unassembled WGS sequence"/>
</dbReference>
<feature type="domain" description="Lysidine-tRNA(Ile) synthetase C-terminal" evidence="9">
    <location>
        <begin position="363"/>
        <end position="440"/>
    </location>
</feature>
<dbReference type="Pfam" id="PF01171">
    <property type="entry name" value="ATP_bind_3"/>
    <property type="match status" value="1"/>
</dbReference>
<dbReference type="STRING" id="83771.SAMN02910357_00649"/>
<evidence type="ECO:0000256" key="5">
    <source>
        <dbReference type="ARBA" id="ARBA00022741"/>
    </source>
</evidence>
<comment type="domain">
    <text evidence="8">The N-terminal region contains the highly conserved SGGXDS motif, predicted to be a P-loop motif involved in ATP binding.</text>
</comment>
<dbReference type="InterPro" id="IPR014729">
    <property type="entry name" value="Rossmann-like_a/b/a_fold"/>
</dbReference>
<dbReference type="GO" id="GO:0006400">
    <property type="term" value="P:tRNA modification"/>
    <property type="evidence" value="ECO:0007669"/>
    <property type="project" value="UniProtKB-UniRule"/>
</dbReference>
<comment type="subcellular location">
    <subcellularLocation>
        <location evidence="1 8">Cytoplasm</location>
    </subcellularLocation>
</comment>
<dbReference type="GO" id="GO:0032267">
    <property type="term" value="F:tRNA(Ile)-lysidine synthase activity"/>
    <property type="evidence" value="ECO:0007669"/>
    <property type="project" value="UniProtKB-EC"/>
</dbReference>
<dbReference type="InterPro" id="IPR011063">
    <property type="entry name" value="TilS/TtcA_N"/>
</dbReference>
<sequence>MLKDKAEQVLTELAQKIISSIGPSKLVVGLSGGADSTLVLLIAKRVTELDPRYSVLAVHCIHGLDADDPIWFNHCHKLCETVGVEIRTPKLNIVYGNGRSPEEVSRAERYNALLNNLDERSALLLGHQADDQIESFLLALKRGSGPYGLSGMRYIVKDDRGTLIRPLLELHKSEIIEIIEALGYTHVFDISNTYMKFERNFIRLKVLPLLRERFPGIDKSIMRSSKLCANEHELAMRYARDVYSKAFDKDRLRLDISKLDVDDEPLMMSVLRLFLYEKLVMTPEYSSVQDALNLCRISPDQNTVIPLEDGYEVRRFKNYLYIVKPGICNAKGQYELEAGKSLRIDDFIYSLEPCEDGFSCDRVLLDFDFSGSLRLHPQKRVHSREVKKLFTEYNVPAWERNTVCLVKKQGSDRVLAFGDLFITKDAFEENCGIQKYKLKISRT</sequence>
<dbReference type="InterPro" id="IPR012796">
    <property type="entry name" value="Lysidine-tRNA-synth_C"/>
</dbReference>
<dbReference type="NCBIfam" id="TIGR02433">
    <property type="entry name" value="lysidine_TilS_C"/>
    <property type="match status" value="1"/>
</dbReference>
<keyword evidence="11" id="KW-1185">Reference proteome</keyword>
<evidence type="ECO:0000313" key="11">
    <source>
        <dbReference type="Proteomes" id="UP000242432"/>
    </source>
</evidence>
<dbReference type="Gene3D" id="1.20.59.20">
    <property type="match status" value="1"/>
</dbReference>
<dbReference type="SUPFAM" id="SSF52402">
    <property type="entry name" value="Adenine nucleotide alpha hydrolases-like"/>
    <property type="match status" value="1"/>
</dbReference>
<dbReference type="CDD" id="cd01992">
    <property type="entry name" value="TilS_N"/>
    <property type="match status" value="1"/>
</dbReference>
<comment type="function">
    <text evidence="8">Ligates lysine onto the cytidine present at position 34 of the AUA codon-specific tRNA(Ile) that contains the anticodon CAU, in an ATP-dependent manner. Cytidine is converted to lysidine, thus changing the amino acid specificity of the tRNA from methionine to isoleucine.</text>
</comment>
<accession>A0A1T4VJ70</accession>
<dbReference type="SUPFAM" id="SSF56037">
    <property type="entry name" value="PheT/TilS domain"/>
    <property type="match status" value="1"/>
</dbReference>
<evidence type="ECO:0000256" key="2">
    <source>
        <dbReference type="ARBA" id="ARBA00022490"/>
    </source>
</evidence>
<dbReference type="InterPro" id="IPR012795">
    <property type="entry name" value="tRNA_Ile_lys_synt_N"/>
</dbReference>
<dbReference type="EMBL" id="FUXX01000026">
    <property type="protein sequence ID" value="SKA64631.1"/>
    <property type="molecule type" value="Genomic_DNA"/>
</dbReference>
<dbReference type="GO" id="GO:0005524">
    <property type="term" value="F:ATP binding"/>
    <property type="evidence" value="ECO:0007669"/>
    <property type="project" value="UniProtKB-UniRule"/>
</dbReference>
<name>A0A1T4VJ70_9GAMM</name>
<keyword evidence="3 8" id="KW-0436">Ligase</keyword>
<dbReference type="AlphaFoldDB" id="A0A1T4VJ70"/>
<dbReference type="SMART" id="SM00977">
    <property type="entry name" value="TilS_C"/>
    <property type="match status" value="1"/>
</dbReference>
<comment type="catalytic activity">
    <reaction evidence="7 8">
        <text>cytidine(34) in tRNA(Ile2) + L-lysine + ATP = lysidine(34) in tRNA(Ile2) + AMP + diphosphate + H(+)</text>
        <dbReference type="Rhea" id="RHEA:43744"/>
        <dbReference type="Rhea" id="RHEA-COMP:10625"/>
        <dbReference type="Rhea" id="RHEA-COMP:10670"/>
        <dbReference type="ChEBI" id="CHEBI:15378"/>
        <dbReference type="ChEBI" id="CHEBI:30616"/>
        <dbReference type="ChEBI" id="CHEBI:32551"/>
        <dbReference type="ChEBI" id="CHEBI:33019"/>
        <dbReference type="ChEBI" id="CHEBI:82748"/>
        <dbReference type="ChEBI" id="CHEBI:83665"/>
        <dbReference type="ChEBI" id="CHEBI:456215"/>
        <dbReference type="EC" id="6.3.4.19"/>
    </reaction>
</comment>
<keyword evidence="2 8" id="KW-0963">Cytoplasm</keyword>
<dbReference type="Gene3D" id="3.40.50.620">
    <property type="entry name" value="HUPs"/>
    <property type="match status" value="1"/>
</dbReference>
<dbReference type="InterPro" id="IPR012094">
    <property type="entry name" value="tRNA_Ile_lys_synt"/>
</dbReference>
<evidence type="ECO:0000313" key="10">
    <source>
        <dbReference type="EMBL" id="SKA64631.1"/>
    </source>
</evidence>
<dbReference type="EC" id="6.3.4.19" evidence="8"/>
<keyword evidence="6 8" id="KW-0067">ATP-binding</keyword>
<evidence type="ECO:0000256" key="4">
    <source>
        <dbReference type="ARBA" id="ARBA00022694"/>
    </source>
</evidence>
<dbReference type="PANTHER" id="PTHR43033:SF1">
    <property type="entry name" value="TRNA(ILE)-LYSIDINE SYNTHASE-RELATED"/>
    <property type="match status" value="1"/>
</dbReference>
<keyword evidence="5 8" id="KW-0547">Nucleotide-binding</keyword>
<dbReference type="PANTHER" id="PTHR43033">
    <property type="entry name" value="TRNA(ILE)-LYSIDINE SYNTHASE-RELATED"/>
    <property type="match status" value="1"/>
</dbReference>
<organism evidence="10 11">
    <name type="scientific">Succinivibrio dextrinosolvens DSM 3072</name>
    <dbReference type="NCBI Taxonomy" id="1123324"/>
    <lineage>
        <taxon>Bacteria</taxon>
        <taxon>Pseudomonadati</taxon>
        <taxon>Pseudomonadota</taxon>
        <taxon>Gammaproteobacteria</taxon>
        <taxon>Aeromonadales</taxon>
        <taxon>Succinivibrionaceae</taxon>
        <taxon>Succinivibrio</taxon>
    </lineage>
</organism>
<dbReference type="RefSeq" id="WP_078928973.1">
    <property type="nucleotide sequence ID" value="NZ_FUXX01000026.1"/>
</dbReference>
<evidence type="ECO:0000256" key="7">
    <source>
        <dbReference type="ARBA" id="ARBA00048539"/>
    </source>
</evidence>
<dbReference type="GO" id="GO:0005737">
    <property type="term" value="C:cytoplasm"/>
    <property type="evidence" value="ECO:0007669"/>
    <property type="project" value="UniProtKB-SubCell"/>
</dbReference>
<dbReference type="NCBIfam" id="TIGR02432">
    <property type="entry name" value="lysidine_TilS_N"/>
    <property type="match status" value="1"/>
</dbReference>
<evidence type="ECO:0000256" key="6">
    <source>
        <dbReference type="ARBA" id="ARBA00022840"/>
    </source>
</evidence>
<proteinExistence type="inferred from homology"/>
<evidence type="ECO:0000256" key="3">
    <source>
        <dbReference type="ARBA" id="ARBA00022598"/>
    </source>
</evidence>
<dbReference type="SUPFAM" id="SSF82829">
    <property type="entry name" value="MesJ substrate recognition domain-like"/>
    <property type="match status" value="1"/>
</dbReference>
<dbReference type="HAMAP" id="MF_01161">
    <property type="entry name" value="tRNA_Ile_lys_synt"/>
    <property type="match status" value="1"/>
</dbReference>